<evidence type="ECO:0000313" key="16">
    <source>
        <dbReference type="RefSeq" id="XP_024879829.1"/>
    </source>
</evidence>
<feature type="compositionally biased region" description="Basic and acidic residues" evidence="6">
    <location>
        <begin position="1218"/>
        <end position="1250"/>
    </location>
</feature>
<keyword evidence="3 5" id="KW-0863">Zinc-finger</keyword>
<feature type="region of interest" description="Disordered" evidence="6">
    <location>
        <begin position="367"/>
        <end position="387"/>
    </location>
</feature>
<feature type="domain" description="C2H2-type" evidence="7">
    <location>
        <begin position="3446"/>
        <end position="3475"/>
    </location>
</feature>
<feature type="region of interest" description="Disordered" evidence="6">
    <location>
        <begin position="3347"/>
        <end position="3370"/>
    </location>
</feature>
<feature type="compositionally biased region" description="Basic and acidic residues" evidence="6">
    <location>
        <begin position="3109"/>
        <end position="3118"/>
    </location>
</feature>
<feature type="compositionally biased region" description="Acidic residues" evidence="6">
    <location>
        <begin position="3868"/>
        <end position="3878"/>
    </location>
</feature>
<dbReference type="GO" id="GO:0005634">
    <property type="term" value="C:nucleus"/>
    <property type="evidence" value="ECO:0007669"/>
    <property type="project" value="TreeGrafter"/>
</dbReference>
<dbReference type="RefSeq" id="XP_024879829.1">
    <property type="nucleotide sequence ID" value="XM_025024061.1"/>
</dbReference>
<feature type="region of interest" description="Disordered" evidence="6">
    <location>
        <begin position="2179"/>
        <end position="2208"/>
    </location>
</feature>
<feature type="compositionally biased region" description="Basic and acidic residues" evidence="6">
    <location>
        <begin position="835"/>
        <end position="856"/>
    </location>
</feature>
<feature type="domain" description="C2H2-type" evidence="7">
    <location>
        <begin position="2724"/>
        <end position="2748"/>
    </location>
</feature>
<dbReference type="RefSeq" id="XP_024879827.1">
    <property type="nucleotide sequence ID" value="XM_025024059.1"/>
</dbReference>
<evidence type="ECO:0000313" key="15">
    <source>
        <dbReference type="RefSeq" id="XP_024879828.1"/>
    </source>
</evidence>
<feature type="compositionally biased region" description="Polar residues" evidence="6">
    <location>
        <begin position="4104"/>
        <end position="4118"/>
    </location>
</feature>
<dbReference type="RefSeq" id="XP_024879823.1">
    <property type="nucleotide sequence ID" value="XM_025024055.1"/>
</dbReference>
<feature type="compositionally biased region" description="Polar residues" evidence="6">
    <location>
        <begin position="425"/>
        <end position="437"/>
    </location>
</feature>
<feature type="region of interest" description="Disordered" evidence="6">
    <location>
        <begin position="2269"/>
        <end position="2304"/>
    </location>
</feature>
<evidence type="ECO:0000256" key="5">
    <source>
        <dbReference type="PROSITE-ProRule" id="PRU00042"/>
    </source>
</evidence>
<feature type="compositionally biased region" description="Polar residues" evidence="6">
    <location>
        <begin position="698"/>
        <end position="707"/>
    </location>
</feature>
<feature type="domain" description="C2H2-type" evidence="7">
    <location>
        <begin position="3381"/>
        <end position="3411"/>
    </location>
</feature>
<feature type="compositionally biased region" description="Polar residues" evidence="6">
    <location>
        <begin position="92"/>
        <end position="102"/>
    </location>
</feature>
<feature type="compositionally biased region" description="Basic and acidic residues" evidence="6">
    <location>
        <begin position="4119"/>
        <end position="4131"/>
    </location>
</feature>
<feature type="region of interest" description="Disordered" evidence="6">
    <location>
        <begin position="3622"/>
        <end position="3718"/>
    </location>
</feature>
<evidence type="ECO:0000256" key="1">
    <source>
        <dbReference type="ARBA" id="ARBA00022723"/>
    </source>
</evidence>
<feature type="domain" description="C2H2-type" evidence="7">
    <location>
        <begin position="3163"/>
        <end position="3190"/>
    </location>
</feature>
<dbReference type="GO" id="GO:0010468">
    <property type="term" value="P:regulation of gene expression"/>
    <property type="evidence" value="ECO:0007669"/>
    <property type="project" value="TreeGrafter"/>
</dbReference>
<keyword evidence="8" id="KW-1185">Reference proteome</keyword>
<feature type="compositionally biased region" description="Basic and acidic residues" evidence="6">
    <location>
        <begin position="1084"/>
        <end position="1094"/>
    </location>
</feature>
<feature type="compositionally biased region" description="Polar residues" evidence="6">
    <location>
        <begin position="2422"/>
        <end position="2446"/>
    </location>
</feature>
<dbReference type="PANTHER" id="PTHR24403">
    <property type="entry name" value="ZINC FINGER PROTEIN"/>
    <property type="match status" value="1"/>
</dbReference>
<dbReference type="OrthoDB" id="4737882at2759"/>
<protein>
    <submittedName>
        <fullName evidence="9 10">Uncharacterized protein LOC112459760 isoform X1</fullName>
    </submittedName>
</protein>
<evidence type="ECO:0000313" key="8">
    <source>
        <dbReference type="Proteomes" id="UP000504618"/>
    </source>
</evidence>
<evidence type="ECO:0000256" key="3">
    <source>
        <dbReference type="ARBA" id="ARBA00022771"/>
    </source>
</evidence>
<evidence type="ECO:0000313" key="13">
    <source>
        <dbReference type="RefSeq" id="XP_024879826.1"/>
    </source>
</evidence>
<feature type="region of interest" description="Disordered" evidence="6">
    <location>
        <begin position="284"/>
        <end position="351"/>
    </location>
</feature>
<feature type="compositionally biased region" description="Basic and acidic residues" evidence="6">
    <location>
        <begin position="791"/>
        <end position="801"/>
    </location>
</feature>
<feature type="region of interest" description="Disordered" evidence="6">
    <location>
        <begin position="1121"/>
        <end position="1303"/>
    </location>
</feature>
<dbReference type="GeneID" id="112459760"/>
<feature type="compositionally biased region" description="Polar residues" evidence="6">
    <location>
        <begin position="409"/>
        <end position="418"/>
    </location>
</feature>
<evidence type="ECO:0000256" key="4">
    <source>
        <dbReference type="ARBA" id="ARBA00022833"/>
    </source>
</evidence>
<feature type="compositionally biased region" description="Basic and acidic residues" evidence="6">
    <location>
        <begin position="810"/>
        <end position="825"/>
    </location>
</feature>
<keyword evidence="4" id="KW-0862">Zinc</keyword>
<proteinExistence type="predicted"/>
<dbReference type="Pfam" id="PF21538">
    <property type="entry name" value="Med15_M"/>
    <property type="match status" value="1"/>
</dbReference>
<dbReference type="InterPro" id="IPR048385">
    <property type="entry name" value="Med15_central"/>
</dbReference>
<feature type="compositionally biased region" description="Polar residues" evidence="6">
    <location>
        <begin position="985"/>
        <end position="994"/>
    </location>
</feature>
<evidence type="ECO:0000313" key="11">
    <source>
        <dbReference type="RefSeq" id="XP_024879824.1"/>
    </source>
</evidence>
<feature type="region of interest" description="Disordered" evidence="6">
    <location>
        <begin position="4247"/>
        <end position="4267"/>
    </location>
</feature>
<dbReference type="Proteomes" id="UP000504618">
    <property type="component" value="Unplaced"/>
</dbReference>
<feature type="compositionally biased region" description="Basic and acidic residues" evidence="6">
    <location>
        <begin position="2236"/>
        <end position="2256"/>
    </location>
</feature>
<evidence type="ECO:0000259" key="7">
    <source>
        <dbReference type="PROSITE" id="PS50157"/>
    </source>
</evidence>
<feature type="region of interest" description="Disordered" evidence="6">
    <location>
        <begin position="1334"/>
        <end position="1353"/>
    </location>
</feature>
<feature type="compositionally biased region" description="Basic and acidic residues" evidence="6">
    <location>
        <begin position="2090"/>
        <end position="2103"/>
    </location>
</feature>
<gene>
    <name evidence="9 10 11 12 13 14 15 16" type="primary">LOC112459760</name>
</gene>
<feature type="compositionally biased region" description="Pro residues" evidence="6">
    <location>
        <begin position="329"/>
        <end position="338"/>
    </location>
</feature>
<feature type="compositionally biased region" description="Basic residues" evidence="6">
    <location>
        <begin position="913"/>
        <end position="929"/>
    </location>
</feature>
<dbReference type="InterPro" id="IPR013087">
    <property type="entry name" value="Znf_C2H2_type"/>
</dbReference>
<feature type="compositionally biased region" description="Polar residues" evidence="6">
    <location>
        <begin position="1365"/>
        <end position="1376"/>
    </location>
</feature>
<dbReference type="InterPro" id="IPR050688">
    <property type="entry name" value="Zinc_finger/UBP_domain"/>
</dbReference>
<feature type="region of interest" description="Disordered" evidence="6">
    <location>
        <begin position="1362"/>
        <end position="1466"/>
    </location>
</feature>
<dbReference type="RefSeq" id="XP_024879822.1">
    <property type="nucleotide sequence ID" value="XM_025024054.1"/>
</dbReference>
<feature type="compositionally biased region" description="Low complexity" evidence="6">
    <location>
        <begin position="3092"/>
        <end position="3106"/>
    </location>
</feature>
<feature type="compositionally biased region" description="Basic residues" evidence="6">
    <location>
        <begin position="1533"/>
        <end position="1549"/>
    </location>
</feature>
<feature type="compositionally biased region" description="Polar residues" evidence="6">
    <location>
        <begin position="945"/>
        <end position="957"/>
    </location>
</feature>
<dbReference type="RefSeq" id="XP_024879825.1">
    <property type="nucleotide sequence ID" value="XM_025024057.1"/>
</dbReference>
<feature type="region of interest" description="Disordered" evidence="6">
    <location>
        <begin position="1077"/>
        <end position="1109"/>
    </location>
</feature>
<feature type="region of interest" description="Disordered" evidence="6">
    <location>
        <begin position="3886"/>
        <end position="3910"/>
    </location>
</feature>
<feature type="compositionally biased region" description="Basic and acidic residues" evidence="6">
    <location>
        <begin position="899"/>
        <end position="908"/>
    </location>
</feature>
<dbReference type="PROSITE" id="PS50157">
    <property type="entry name" value="ZINC_FINGER_C2H2_2"/>
    <property type="match status" value="6"/>
</dbReference>
<reference evidence="9 10" key="1">
    <citation type="submission" date="2025-04" db="UniProtKB">
        <authorList>
            <consortium name="RefSeq"/>
        </authorList>
    </citation>
    <scope>IDENTIFICATION</scope>
    <source>
        <tissue evidence="9 10">Whole body</tissue>
    </source>
</reference>
<feature type="region of interest" description="Disordered" evidence="6">
    <location>
        <begin position="1519"/>
        <end position="1594"/>
    </location>
</feature>
<accession>A0A6J1QDJ0</accession>
<dbReference type="PROSITE" id="PS00028">
    <property type="entry name" value="ZINC_FINGER_C2H2_1"/>
    <property type="match status" value="3"/>
</dbReference>
<feature type="region of interest" description="Disordered" evidence="6">
    <location>
        <begin position="409"/>
        <end position="445"/>
    </location>
</feature>
<organism evidence="8 10">
    <name type="scientific">Temnothorax curvispinosus</name>
    <dbReference type="NCBI Taxonomy" id="300111"/>
    <lineage>
        <taxon>Eukaryota</taxon>
        <taxon>Metazoa</taxon>
        <taxon>Ecdysozoa</taxon>
        <taxon>Arthropoda</taxon>
        <taxon>Hexapoda</taxon>
        <taxon>Insecta</taxon>
        <taxon>Pterygota</taxon>
        <taxon>Neoptera</taxon>
        <taxon>Endopterygota</taxon>
        <taxon>Hymenoptera</taxon>
        <taxon>Apocrita</taxon>
        <taxon>Aculeata</taxon>
        <taxon>Formicoidea</taxon>
        <taxon>Formicidae</taxon>
        <taxon>Myrmicinae</taxon>
        <taxon>Temnothorax</taxon>
    </lineage>
</organism>
<feature type="compositionally biased region" description="Basic and acidic residues" evidence="6">
    <location>
        <begin position="724"/>
        <end position="775"/>
    </location>
</feature>
<keyword evidence="2" id="KW-0677">Repeat</keyword>
<sequence length="4460" mass="500329">MDEYDKKFAEMQKYIPFLEAMIERLQNVKDKDNRHIQLQKMQSLHGILSNSKRKLKIETLQRCEDVLQKLYNRVEKFQGNTPGLQLPFKQNDGVTTLPSTSSEKAKSKRCTEPGHAQDVEKDKEIDETPESPDTIRSSSPDCQILPIIIPTERSELDRRRQKQRPKEIPVITLTDNAKPDSTSDDVMVMTHAPAEWDMLEESERNNSRNRGTRQPSLVATSHDVATAAQLISNSLPQRVSDSRNYTLDSQDIDIPTVPVPSLGGSRRLSSILEKNRLNLDIVAASSSRSESPVNVPEVRLNSPDPEILFAKPRASSPRPRSKDSHNTPLKPPPKPPSIPLLFSPPSLHEPPLSMEDLAELLNDGEKGADEKGAKANENAARHEETDKSLKNLSLSERVKLDIIRKSLPNTAGVSSVKSSEIRASPHQSNTSQRSASHASFLGSKFQEPRYADNYERHPRQRDAHAHDSARDKVITISDDIPSQIPGFHNSANKPDERNVSLYQRRPSVPSVPDAREDVNLSRSENEFIIDNTDYYNIHANQMHWASTATTDHQFGNTQWTSSPYGGVTNPPLQPTQHSFPRPPMEPQFRQNQFPPTLPANGPRPLAINPTVRPQEMSHIARPENVREDIPPLITPHNTGFSPQYRGFQMGQGSYDPAFPASRPTEYPHVRPTWEGPANRISETTYETVIPCGIQVISESSTGTSYPRPNTPCPWGTQNRGNRSQGRDGYYDRNRTEVRPSFNRDVRRSDWSRDGHSDRENPTRFSNRDPRVRTEHNTSATQAKETGGASARDPRLAKDKHVNVNVNVSTKVKDTVHKEREKDPKKRPVTTTTTKTTKEKSKSQKSPEKDKLLKDRMQSPLESLYGVIDTKVSQTSGLQKFKIPKIKRPEAAPQPNRVANEAKKVEESASVKPSRVKSSSKKSSKSSSKNKSKDVASAEVSSSSDGNRATENSVQQSDAAKDVKNPASSSPEKSEKDETKIGEADSVTTNNSKSSDVAKKGKQDKKAKKDKKDKQDESEATQDGSKSKEEVTQEWIEALIRKSFESGEGKKLVEQAKLIQKLGEALKQKKFKKLKKIIEAESESSSDKDETVEAKKTKKKRRVIVSDSSDDECLAERLSILTTSTDTNVEGEPAAQDSAISTDAKTSEEKLEATASSNKLSKEQTQNDIAKENDSLLETRGEDCVQVDNNKNKYVHVEKESRKNDRLEDGNENINVHSAKSEKPVSRLEDSDKKKKQIEDSQDKSTVEKSKASTGSNIECFDQNSTESIESSDRDKDRTTQSVATDITDQDVFNDKPKVKTKRRNSLEMLQEDIREMFISEGVVTATGYRMCRLSKEGQSPSSPSPLSMNSKKDEPLNIAEKKMAESTTETNESVANKSRKSLRSRIIEDESSKPKAKSKIDTRRTRSLRSLRKSIPSSDSEEDQPLALRTEKLMLRNAGNSTPNQEVDRSEESNNDTLRRRSKRVLRKDTVMEPRVLVEKADITKIDSSKIMFDSSSDESFGIDVSELAAAVDISLRPDKQSDRDSVDTVITSRRRKDAKNTGKRKSKRSFALTDDKTEDEMSFTDEEETTMSDFSMSSNTTIGQGTSSGAARTTTRENLLSNILIGLVPTTEKTTSIDRGSEADLQEYATDPLAIDEPSARKLTRRKKKKKSSWKMGIVTSRKRKKKTVFGAISKTAQTSVEETTTETTVSMDTIKADGSRAADNKEPTTVEKTREKILGDNYAVNDARVKCEDNKSLVNTDSFDIDFKDFAKLLEPISTATLKEAFANDSLSVEENKSTKMDLEEAESLTSANLTAASAATANKFFKEPPKIVYDELMAELFRRIDIKHLIDYAWLGQDKYKCLLCFFTGKNIVHHYKVSHHGREVLISRLKSTDAQAAIVDTERAATVISSSATETGQTCKFCCRFCGWITLGAADAALEAFYEHCTTHTGEYRFHCNNCSYQAVAKASMKTHYYKICRRDKTFNESASEDVVPREDGIYGYLCRSCNYVQLKRQNVEAHVAFWHREQMDTEILKINMATSNNEHAHESAASVSNAEEPFVAETKPQVSELGTIERKAVVPLVSIARLAESEGSNETTGECILRESKTEETIQIKEESESTPKLSQGEPEGSSVSTGNLSVFVCPPELENREMEIQRERQKTMQEIANNIGILLKSTKSGLSIIDKLQDKMRTDAVVSPVPDGNTPTEHRSEARENFSLPFESSSAEPLKTEDIIIKEDLVSQPSSQEIRPSLTEEHVAADKSEVTNDENDKVDVKIRDPLAIVDSCKDTESDNENSDTERSAPIFESDSSTEQSDSEQTDVNMILKETSTIDASSSRDPMLTTIQRLAAQLQNVKPLEPEPAVPEPMLDIKTEIKSEPMSLIPKAPDVVPISNVQHSPTKQQNVKYSKKEILTPTSCKSPPQSFIKFRRLSGDMLSVPTDTQQDSQDVNTGDGAQSDSAVDSLQTDAEEECSFLKIENVVSLAKPDHNESHIVSDIRRAVEISPTKSKEIPILRKPSQPLILKKNVLLQPLINSNVHALRIHPVIVSSTSLATTSPATSLTTTNPASLNYRSRKIKVIRSPMSAKSKDTAVSSSSFAVKLKSVEAYTAMLTEAKLAHFYKCMGRNCSYTTDSLALYDQHYFKHFEASKQNSTEANDYMKCAYCHASPSDWRSLEAHLWEKHSHCRYQCGYCFYRAVVPSYVQQHHTTCHPGTVLYYLLGKPQRSTQEQEDVNRKDYVKPFICKHDCDKIFYTREAFAVHLKTKHPSFQFKHKCHLCNTMHTAESLITHYKVHGFCKYQCLYCFYGAESLNEMHQHLSAFHCNRLPQVLERALPPKPNYTEEVIRQLLLRTITPKINEGSFDSNADDSKKTTTRKDATNDQISTPLLNVVVASSTDTRSKPLNNLKKKDLTFVGAVSSDPKDAQVETTVDNISTNEQPADDVTRASVGEKTSTNIAEKQPAQTKSFLHSKMGKLSDHTTSQILQEPEINLSLSMNDSDAVDPLEFSGEFNCSDEFVNTNFLDNAELLKNFTPNSGNMSSKSADKTEDSDIEILESEEKVAAAQKNAQVEVKKTEPTCFDETRAENKEQVASSNDTTAIKCKSEEAAATATANPTATARATATAQPEPDKPLTLDDIKDTGRIGHELYKCGYLECSFTASQVLLLKAHIKTCNLGEPMKNLFCPHCKKRFVKIGLLLEHMKTHGLKRFGCSMCKLRYPVSYQATAHMKTKHKFLNTKLVPADPTNPSVDGLFIVQAVPFGSADKRTKRRKGIRSGAELENDKTADNEKLSFSPDEIEQLPRQAIYNRQVQCAVCPYTTKVRTNIIRHLQLHAKDETVPESGPVNPVPCLDKKEKMFDKMVNLASSSHQNGRMGAKPKESIKESEEDDGIPKFIPEHKRYVCGVAECNYLTVDEAMLRYHLKALHSDEPYFRCPHCPLPQPGQENQNIAIDKMGIHLKMHDTRLYKCSHCNHHHYHRHVVERHLTVDKHPGKRPFVQVVREIENTDTVQQPVQEETEEEVPDPDGNHWKCTLCDFKCVYKADVVNHADTAHGENSQYKCTLCSFKTNGKVLLEQHINSKHAYDTNADYTMIYQRIKGVNKRNTEAVEQGGQDEPFDTTPLWLRNMPRVRHIRGILLEEDIETSSETSSAASPKVSLGKRKSDAEIVTKPAKIKSTGKSTSLDDNNKQSKEKSKRSLSCDKLSGETGGDTGNNKSAKDSKTDAGELSDINDPDMGRFGPYGKPDANMYVCTLCNHFKTKYKHDMRDHLYRELNYPRWHCKTCGYLSINRKALLQHFGKRHNGENPAYEPLSPDNTIEYWVMTLLKKQTDMIKASSHNMNVANRSVATPVSPDVSSVKILADKKTVNLAPTISNLQNDVLEDSNKSNIDTDDDDDSRDNEDLVIDMKEDEMHEDRSNDADMSENDKLRGKTDDNLEKPIACKHCQHTFNRQRGFKMHVQYSHLKLFGFLCPYCDRSSNSEPLLRQHIRAKHPNDPENIIRNPNATVAKLSDEFWEKEYGLYPIKGKRRKLNTENTASNNVATGSATSVSATASTSNHLERCELCNFTAVNYTGLKSHMRTHATLKHNLKCLYCTYSCIFKAEMVEHWKINHPSLPLKFKELTSAAGSSSGETKSKPSTPQKRDVDGMLKSTGEERREASTIIYGCFYCDLRSISLSSIRQHWNLMHKELKGSEATSNVKLPFRYKEIPVPKFSSTNSAKKDVNEQAKQTENLSPVTQRSGWVCQWCQEFCQTNNDRMRHQNMFHSHLPHKWQEQQQQQQQKEHDQLQGTSTRLPAYSAEKYASSATNSKNAPNFESVVENLITKHTRHTELGDMKNEDDQYLLGVSKRDRGDDRQAVARKSTTKSVVLCTKSSPRVFKAVARKSTNPRYPPTSFTPRLPAAQSINAGLEEEEEIQHEPLSHYGIPSSPINLAELSTYMVVGGLSMRVNCLTLATLIDIKPKVLVKDVRKDPEYAASLSNLD</sequence>
<feature type="compositionally biased region" description="Polar residues" evidence="6">
    <location>
        <begin position="1572"/>
        <end position="1594"/>
    </location>
</feature>
<feature type="region of interest" description="Disordered" evidence="6">
    <location>
        <begin position="698"/>
        <end position="1030"/>
    </location>
</feature>
<name>A0A6J1QDJ0_9HYME</name>
<feature type="compositionally biased region" description="Basic and acidic residues" evidence="6">
    <location>
        <begin position="1385"/>
        <end position="1404"/>
    </location>
</feature>
<feature type="region of interest" description="Disordered" evidence="6">
    <location>
        <begin position="3859"/>
        <end position="3878"/>
    </location>
</feature>
<dbReference type="Gene3D" id="3.30.160.60">
    <property type="entry name" value="Classic Zinc Finger"/>
    <property type="match status" value="5"/>
</dbReference>
<feature type="region of interest" description="Disordered" evidence="6">
    <location>
        <begin position="2223"/>
        <end position="2256"/>
    </location>
</feature>
<evidence type="ECO:0000256" key="2">
    <source>
        <dbReference type="ARBA" id="ARBA00022737"/>
    </source>
</evidence>
<dbReference type="PANTHER" id="PTHR24403:SF67">
    <property type="entry name" value="FI01116P-RELATED"/>
    <property type="match status" value="1"/>
</dbReference>
<dbReference type="RefSeq" id="XP_024879826.1">
    <property type="nucleotide sequence ID" value="XM_025024058.1"/>
</dbReference>
<dbReference type="GO" id="GO:0008270">
    <property type="term" value="F:zinc ion binding"/>
    <property type="evidence" value="ECO:0007669"/>
    <property type="project" value="UniProtKB-KW"/>
</dbReference>
<feature type="compositionally biased region" description="Basic and acidic residues" evidence="6">
    <location>
        <begin position="103"/>
        <end position="126"/>
    </location>
</feature>
<feature type="region of interest" description="Disordered" evidence="6">
    <location>
        <begin position="1614"/>
        <end position="1656"/>
    </location>
</feature>
<feature type="compositionally biased region" description="Basic and acidic residues" evidence="6">
    <location>
        <begin position="971"/>
        <end position="982"/>
    </location>
</feature>
<keyword evidence="1" id="KW-0479">Metal-binding</keyword>
<feature type="domain" description="C2H2-type" evidence="7">
    <location>
        <begin position="3947"/>
        <end position="3975"/>
    </location>
</feature>
<feature type="domain" description="C2H2-type" evidence="7">
    <location>
        <begin position="3757"/>
        <end position="3785"/>
    </location>
</feature>
<dbReference type="RefSeq" id="XP_024879828.1">
    <property type="nucleotide sequence ID" value="XM_025024060.1"/>
</dbReference>
<evidence type="ECO:0000256" key="6">
    <source>
        <dbReference type="SAM" id="MobiDB-lite"/>
    </source>
</evidence>
<evidence type="ECO:0000313" key="14">
    <source>
        <dbReference type="RefSeq" id="XP_024879827.1"/>
    </source>
</evidence>
<feature type="region of interest" description="Disordered" evidence="6">
    <location>
        <begin position="3092"/>
        <end position="3118"/>
    </location>
</feature>
<feature type="compositionally biased region" description="Basic and acidic residues" evidence="6">
    <location>
        <begin position="1168"/>
        <end position="1182"/>
    </location>
</feature>
<feature type="compositionally biased region" description="Acidic residues" evidence="6">
    <location>
        <begin position="1557"/>
        <end position="1571"/>
    </location>
</feature>
<feature type="region of interest" description="Disordered" evidence="6">
    <location>
        <begin position="81"/>
        <end position="144"/>
    </location>
</feature>
<feature type="compositionally biased region" description="Basic and acidic residues" evidence="6">
    <location>
        <begin position="1194"/>
        <end position="1208"/>
    </location>
</feature>
<feature type="region of interest" description="Disordered" evidence="6">
    <location>
        <begin position="4104"/>
        <end position="4131"/>
    </location>
</feature>
<dbReference type="RefSeq" id="XP_024879824.1">
    <property type="nucleotide sequence ID" value="XM_025024056.1"/>
</dbReference>
<evidence type="ECO:0000313" key="10">
    <source>
        <dbReference type="RefSeq" id="XP_024879823.1"/>
    </source>
</evidence>
<feature type="compositionally biased region" description="Basic residues" evidence="6">
    <location>
        <begin position="1643"/>
        <end position="1654"/>
    </location>
</feature>
<feature type="compositionally biased region" description="Polar residues" evidence="6">
    <location>
        <begin position="1251"/>
        <end position="1268"/>
    </location>
</feature>
<evidence type="ECO:0000313" key="12">
    <source>
        <dbReference type="RefSeq" id="XP_024879825.1"/>
    </source>
</evidence>
<feature type="compositionally biased region" description="Polar residues" evidence="6">
    <location>
        <begin position="1153"/>
        <end position="1167"/>
    </location>
</feature>
<feature type="region of interest" description="Disordered" evidence="6">
    <location>
        <begin position="3247"/>
        <end position="3269"/>
    </location>
</feature>
<feature type="region of interest" description="Disordered" evidence="6">
    <location>
        <begin position="2090"/>
        <end position="2122"/>
    </location>
</feature>
<evidence type="ECO:0000313" key="9">
    <source>
        <dbReference type="RefSeq" id="XP_024879822.1"/>
    </source>
</evidence>
<feature type="region of interest" description="Disordered" evidence="6">
    <location>
        <begin position="2419"/>
        <end position="2446"/>
    </location>
</feature>
<dbReference type="SMART" id="SM00355">
    <property type="entry name" value="ZnF_C2H2"/>
    <property type="match status" value="26"/>
</dbReference>